<keyword evidence="3" id="KW-1185">Reference proteome</keyword>
<protein>
    <recommendedName>
        <fullName evidence="1">O-methyltransferase C-terminal domain-containing protein</fullName>
    </recommendedName>
</protein>
<dbReference type="PANTHER" id="PTHR43712">
    <property type="entry name" value="PUTATIVE (AFU_ORTHOLOGUE AFUA_4G14580)-RELATED"/>
    <property type="match status" value="1"/>
</dbReference>
<dbReference type="EMBL" id="ML995880">
    <property type="protein sequence ID" value="KAF2765953.1"/>
    <property type="molecule type" value="Genomic_DNA"/>
</dbReference>
<reference evidence="2" key="1">
    <citation type="journal article" date="2020" name="Stud. Mycol.">
        <title>101 Dothideomycetes genomes: a test case for predicting lifestyles and emergence of pathogens.</title>
        <authorList>
            <person name="Haridas S."/>
            <person name="Albert R."/>
            <person name="Binder M."/>
            <person name="Bloem J."/>
            <person name="Labutti K."/>
            <person name="Salamov A."/>
            <person name="Andreopoulos B."/>
            <person name="Baker S."/>
            <person name="Barry K."/>
            <person name="Bills G."/>
            <person name="Bluhm B."/>
            <person name="Cannon C."/>
            <person name="Castanera R."/>
            <person name="Culley D."/>
            <person name="Daum C."/>
            <person name="Ezra D."/>
            <person name="Gonzalez J."/>
            <person name="Henrissat B."/>
            <person name="Kuo A."/>
            <person name="Liang C."/>
            <person name="Lipzen A."/>
            <person name="Lutzoni F."/>
            <person name="Magnuson J."/>
            <person name="Mondo S."/>
            <person name="Nolan M."/>
            <person name="Ohm R."/>
            <person name="Pangilinan J."/>
            <person name="Park H.-J."/>
            <person name="Ramirez L."/>
            <person name="Alfaro M."/>
            <person name="Sun H."/>
            <person name="Tritt A."/>
            <person name="Yoshinaga Y."/>
            <person name="Zwiers L.-H."/>
            <person name="Turgeon B."/>
            <person name="Goodwin S."/>
            <person name="Spatafora J."/>
            <person name="Crous P."/>
            <person name="Grigoriev I."/>
        </authorList>
    </citation>
    <scope>NUCLEOTIDE SEQUENCE</scope>
    <source>
        <strain evidence="2">CBS 116005</strain>
    </source>
</reference>
<accession>A0A6G1KZ52</accession>
<dbReference type="SUPFAM" id="SSF53335">
    <property type="entry name" value="S-adenosyl-L-methionine-dependent methyltransferases"/>
    <property type="match status" value="1"/>
</dbReference>
<dbReference type="Gene3D" id="3.40.50.150">
    <property type="entry name" value="Vaccinia Virus protein VP39"/>
    <property type="match status" value="1"/>
</dbReference>
<dbReference type="OrthoDB" id="2410195at2759"/>
<proteinExistence type="predicted"/>
<dbReference type="PANTHER" id="PTHR43712:SF11">
    <property type="entry name" value="O-METHYLTRANSFERASE (AFU_ORTHOLOGUE AFUA_2G17820)-RELATED"/>
    <property type="match status" value="1"/>
</dbReference>
<evidence type="ECO:0000313" key="2">
    <source>
        <dbReference type="EMBL" id="KAF2765953.1"/>
    </source>
</evidence>
<name>A0A6G1KZ52_9PEZI</name>
<dbReference type="AlphaFoldDB" id="A0A6G1KZ52"/>
<sequence>MHDWVEAKCVEILQHLRDALAEDSSILIDEMVLPDCGASWNQARADFQMERSEQQWRDLLRKAG</sequence>
<evidence type="ECO:0000259" key="1">
    <source>
        <dbReference type="Pfam" id="PF00891"/>
    </source>
</evidence>
<organism evidence="2 3">
    <name type="scientific">Teratosphaeria nubilosa</name>
    <dbReference type="NCBI Taxonomy" id="161662"/>
    <lineage>
        <taxon>Eukaryota</taxon>
        <taxon>Fungi</taxon>
        <taxon>Dikarya</taxon>
        <taxon>Ascomycota</taxon>
        <taxon>Pezizomycotina</taxon>
        <taxon>Dothideomycetes</taxon>
        <taxon>Dothideomycetidae</taxon>
        <taxon>Mycosphaerellales</taxon>
        <taxon>Teratosphaeriaceae</taxon>
        <taxon>Teratosphaeria</taxon>
    </lineage>
</organism>
<dbReference type="Pfam" id="PF00891">
    <property type="entry name" value="Methyltransf_2"/>
    <property type="match status" value="1"/>
</dbReference>
<feature type="domain" description="O-methyltransferase C-terminal" evidence="1">
    <location>
        <begin position="1"/>
        <end position="64"/>
    </location>
</feature>
<dbReference type="GO" id="GO:0008171">
    <property type="term" value="F:O-methyltransferase activity"/>
    <property type="evidence" value="ECO:0007669"/>
    <property type="project" value="InterPro"/>
</dbReference>
<dbReference type="InterPro" id="IPR001077">
    <property type="entry name" value="COMT_C"/>
</dbReference>
<evidence type="ECO:0000313" key="3">
    <source>
        <dbReference type="Proteomes" id="UP000799436"/>
    </source>
</evidence>
<dbReference type="InterPro" id="IPR029063">
    <property type="entry name" value="SAM-dependent_MTases_sf"/>
</dbReference>
<dbReference type="Proteomes" id="UP000799436">
    <property type="component" value="Unassembled WGS sequence"/>
</dbReference>
<gene>
    <name evidence="2" type="ORF">EJ03DRAFT_354390</name>
</gene>